<dbReference type="InterPro" id="IPR009057">
    <property type="entry name" value="Homeodomain-like_sf"/>
</dbReference>
<dbReference type="EMBL" id="NBTY01000101">
    <property type="protein sequence ID" value="OTP73179.1"/>
    <property type="molecule type" value="Genomic_DNA"/>
</dbReference>
<dbReference type="AlphaFoldDB" id="A0A242MPD0"/>
<dbReference type="PROSITE" id="PS01124">
    <property type="entry name" value="HTH_ARAC_FAMILY_2"/>
    <property type="match status" value="1"/>
</dbReference>
<dbReference type="Gene3D" id="1.10.10.60">
    <property type="entry name" value="Homeodomain-like"/>
    <property type="match status" value="1"/>
</dbReference>
<dbReference type="InterPro" id="IPR029062">
    <property type="entry name" value="Class_I_gatase-like"/>
</dbReference>
<dbReference type="RefSeq" id="WP_256927809.1">
    <property type="nucleotide sequence ID" value="NZ_NBTY01000101.1"/>
</dbReference>
<name>A0A242MPD0_CABSO</name>
<dbReference type="Gene3D" id="3.40.50.880">
    <property type="match status" value="1"/>
</dbReference>
<dbReference type="SUPFAM" id="SSF52317">
    <property type="entry name" value="Class I glutamine amidotransferase-like"/>
    <property type="match status" value="1"/>
</dbReference>
<keyword evidence="2 5" id="KW-0238">DNA-binding</keyword>
<organism evidence="5 6">
    <name type="scientific">Caballeronia sordidicola</name>
    <name type="common">Burkholderia sordidicola</name>
    <dbReference type="NCBI Taxonomy" id="196367"/>
    <lineage>
        <taxon>Bacteria</taxon>
        <taxon>Pseudomonadati</taxon>
        <taxon>Pseudomonadota</taxon>
        <taxon>Betaproteobacteria</taxon>
        <taxon>Burkholderiales</taxon>
        <taxon>Burkholderiaceae</taxon>
        <taxon>Caballeronia</taxon>
    </lineage>
</organism>
<gene>
    <name evidence="5" type="ORF">PAMC26510_20525</name>
</gene>
<proteinExistence type="predicted"/>
<sequence>MDTLTDFYRPSDIHHRDESKVNKRHIGLLVSNECSVTNAGAIGEAFRLANEFEQAGGGEPPYRLSVLSESGGFITSSSSISIWTQKLETYALMDFHAFFVACRDTDAAGGPDDRLLSWMSHPTRDASLRSQPGANSVFDPKNLARSPVPIFWFKDAPVADWSTTTTPADMALAQIERDLSADTARRIARVLQPHAVQRTKPDLDDLNARTTTEKIHESARWIKENYSKPISVAQAAESAAMSKRNYLRRFKSEFGVTPLEYLIRTRFEIVCTLLMDTDLPIDKIARRCGMGDGNRLGRLFRQRFGVSPMHFRSRGQIHAGAQSLNAADAKDAMSKSSQQDAALLERSLAALTTTDGKHA</sequence>
<dbReference type="GO" id="GO:0003700">
    <property type="term" value="F:DNA-binding transcription factor activity"/>
    <property type="evidence" value="ECO:0007669"/>
    <property type="project" value="InterPro"/>
</dbReference>
<evidence type="ECO:0000256" key="2">
    <source>
        <dbReference type="ARBA" id="ARBA00023125"/>
    </source>
</evidence>
<comment type="caution">
    <text evidence="5">The sequence shown here is derived from an EMBL/GenBank/DDBJ whole genome shotgun (WGS) entry which is preliminary data.</text>
</comment>
<dbReference type="GO" id="GO:0043565">
    <property type="term" value="F:sequence-specific DNA binding"/>
    <property type="evidence" value="ECO:0007669"/>
    <property type="project" value="InterPro"/>
</dbReference>
<dbReference type="InterPro" id="IPR018060">
    <property type="entry name" value="HTH_AraC"/>
</dbReference>
<dbReference type="SUPFAM" id="SSF46689">
    <property type="entry name" value="Homeodomain-like"/>
    <property type="match status" value="2"/>
</dbReference>
<evidence type="ECO:0000313" key="5">
    <source>
        <dbReference type="EMBL" id="OTP73179.1"/>
    </source>
</evidence>
<evidence type="ECO:0000259" key="4">
    <source>
        <dbReference type="PROSITE" id="PS01124"/>
    </source>
</evidence>
<keyword evidence="3" id="KW-0804">Transcription</keyword>
<keyword evidence="1" id="KW-0805">Transcription regulation</keyword>
<feature type="domain" description="HTH araC/xylS-type" evidence="4">
    <location>
        <begin position="216"/>
        <end position="314"/>
    </location>
</feature>
<dbReference type="InterPro" id="IPR050204">
    <property type="entry name" value="AraC_XylS_family_regulators"/>
</dbReference>
<dbReference type="SMART" id="SM00342">
    <property type="entry name" value="HTH_ARAC"/>
    <property type="match status" value="1"/>
</dbReference>
<dbReference type="Proteomes" id="UP000194546">
    <property type="component" value="Unassembled WGS sequence"/>
</dbReference>
<accession>A0A242MPD0</accession>
<protein>
    <submittedName>
        <fullName evidence="5">Transcriptional regulator containing an amidase protein and an AraC-type DNA-binding HTH protein</fullName>
    </submittedName>
</protein>
<dbReference type="PANTHER" id="PTHR46796">
    <property type="entry name" value="HTH-TYPE TRANSCRIPTIONAL ACTIVATOR RHAS-RELATED"/>
    <property type="match status" value="1"/>
</dbReference>
<evidence type="ECO:0000256" key="3">
    <source>
        <dbReference type="ARBA" id="ARBA00023163"/>
    </source>
</evidence>
<dbReference type="Pfam" id="PF12833">
    <property type="entry name" value="HTH_18"/>
    <property type="match status" value="1"/>
</dbReference>
<evidence type="ECO:0000256" key="1">
    <source>
        <dbReference type="ARBA" id="ARBA00023015"/>
    </source>
</evidence>
<evidence type="ECO:0000313" key="6">
    <source>
        <dbReference type="Proteomes" id="UP000194546"/>
    </source>
</evidence>
<reference evidence="5 6" key="1">
    <citation type="submission" date="2017-03" db="EMBL/GenBank/DDBJ databases">
        <title>Genome analysis of strain PAMC 26510.</title>
        <authorList>
            <person name="Oh H.-M."/>
            <person name="Yang J.-A."/>
        </authorList>
    </citation>
    <scope>NUCLEOTIDE SEQUENCE [LARGE SCALE GENOMIC DNA]</scope>
    <source>
        <strain evidence="5 6">PAMC 26510</strain>
    </source>
</reference>